<evidence type="ECO:0000313" key="2">
    <source>
        <dbReference type="WBParaSite" id="ES5_v2.g17251.t1"/>
    </source>
</evidence>
<protein>
    <submittedName>
        <fullName evidence="2">Uncharacterized protein</fullName>
    </submittedName>
</protein>
<evidence type="ECO:0000313" key="1">
    <source>
        <dbReference type="Proteomes" id="UP000887579"/>
    </source>
</evidence>
<name>A0AC34FJM8_9BILA</name>
<reference evidence="2" key="1">
    <citation type="submission" date="2022-11" db="UniProtKB">
        <authorList>
            <consortium name="WormBaseParasite"/>
        </authorList>
    </citation>
    <scope>IDENTIFICATION</scope>
</reference>
<accession>A0AC34FJM8</accession>
<dbReference type="WBParaSite" id="ES5_v2.g17251.t1">
    <property type="protein sequence ID" value="ES5_v2.g17251.t1"/>
    <property type="gene ID" value="ES5_v2.g17251"/>
</dbReference>
<proteinExistence type="predicted"/>
<dbReference type="Proteomes" id="UP000887579">
    <property type="component" value="Unplaced"/>
</dbReference>
<organism evidence="1 2">
    <name type="scientific">Panagrolaimus sp. ES5</name>
    <dbReference type="NCBI Taxonomy" id="591445"/>
    <lineage>
        <taxon>Eukaryota</taxon>
        <taxon>Metazoa</taxon>
        <taxon>Ecdysozoa</taxon>
        <taxon>Nematoda</taxon>
        <taxon>Chromadorea</taxon>
        <taxon>Rhabditida</taxon>
        <taxon>Tylenchina</taxon>
        <taxon>Panagrolaimomorpha</taxon>
        <taxon>Panagrolaimoidea</taxon>
        <taxon>Panagrolaimidae</taxon>
        <taxon>Panagrolaimus</taxon>
    </lineage>
</organism>
<sequence>MDSSVDLQVASTSSSNGKDKADDSKKVVSPKKIYFTGPYRRQEWSLPDSIIYYMAMNPKSAKVYQKLVKSCKYFYIKNPILVASRLFYDNNKWQLLSSKETIDMVNVTQKIWITDVFDATHYASINQNIVSSVISNIYKCDAKLVFLRDQVISFNNFCFLASNVEEINFDNTIVKDENGSSLEFEKLFLILSKVQSVSFSFSNTTGCNISSETFNELSKIPHFPKLEFFSFSKVPEAFDLNSFCEYVKKNKLTFFVLNFDDSISGAYENRLKEIIDEILAAKELDYKTPYIYFPGIDYQKYLKLRRICFNY</sequence>